<dbReference type="EMBL" id="SGJP01000020">
    <property type="protein sequence ID" value="NFA60823.1"/>
    <property type="molecule type" value="Genomic_DNA"/>
</dbReference>
<dbReference type="Pfam" id="PF04883">
    <property type="entry name" value="HK97-gp10_like"/>
    <property type="match status" value="1"/>
</dbReference>
<evidence type="ECO:0008006" key="3">
    <source>
        <dbReference type="Google" id="ProtNLM"/>
    </source>
</evidence>
<dbReference type="AlphaFoldDB" id="A0A6M0T0D7"/>
<name>A0A6M0T0D7_CLOBO</name>
<reference evidence="1 2" key="1">
    <citation type="submission" date="2019-02" db="EMBL/GenBank/DDBJ databases">
        <title>Genome sequencing of Clostridium botulinum clinical isolates.</title>
        <authorList>
            <person name="Brunt J."/>
            <person name="Van Vliet A.H.M."/>
            <person name="Stringer S.C."/>
            <person name="Grant K.A."/>
            <person name="Carter A.C."/>
            <person name="Peck M.W."/>
        </authorList>
    </citation>
    <scope>NUCLEOTIDE SEQUENCE [LARGE SCALE GENOMIC DNA]</scope>
    <source>
        <strain evidence="1 2">R1125/03</strain>
    </source>
</reference>
<comment type="caution">
    <text evidence="1">The sequence shown here is derived from an EMBL/GenBank/DDBJ whole genome shotgun (WGS) entry which is preliminary data.</text>
</comment>
<organism evidence="1 2">
    <name type="scientific">Clostridium botulinum</name>
    <dbReference type="NCBI Taxonomy" id="1491"/>
    <lineage>
        <taxon>Bacteria</taxon>
        <taxon>Bacillati</taxon>
        <taxon>Bacillota</taxon>
        <taxon>Clostridia</taxon>
        <taxon>Eubacteriales</taxon>
        <taxon>Clostridiaceae</taxon>
        <taxon>Clostridium</taxon>
    </lineage>
</organism>
<protein>
    <recommendedName>
        <fullName evidence="3">Phage protein, HK97 gp10 family</fullName>
    </recommendedName>
</protein>
<dbReference type="Proteomes" id="UP000473089">
    <property type="component" value="Unassembled WGS sequence"/>
</dbReference>
<proteinExistence type="predicted"/>
<dbReference type="RefSeq" id="WP_012704313.1">
    <property type="nucleotide sequence ID" value="NZ_CP013845.1"/>
</dbReference>
<evidence type="ECO:0000313" key="1">
    <source>
        <dbReference type="EMBL" id="NFA60823.1"/>
    </source>
</evidence>
<gene>
    <name evidence="1" type="ORF">EXM42_10610</name>
</gene>
<dbReference type="SMR" id="A0A6M0T0D7"/>
<evidence type="ECO:0000313" key="2">
    <source>
        <dbReference type="Proteomes" id="UP000473089"/>
    </source>
</evidence>
<dbReference type="InterPro" id="IPR010064">
    <property type="entry name" value="HK97-gp10_tail"/>
</dbReference>
<accession>A0A6M0T0D7</accession>
<sequence>MANGIEIEGMEEFTDFLEDMTINESDEKKAVREAIKPIAQEIEKNTTKRTGKLSKLSKTVKREGLGTVGIIKTKAFYDIFEEFGTSTAKHNVGYFDRSVKNTRDKALEILAKELLDKEN</sequence>
<dbReference type="NCBIfam" id="TIGR01725">
    <property type="entry name" value="phge_HK97_gp10"/>
    <property type="match status" value="1"/>
</dbReference>